<sequence>GLTLPKAYISLGEREFSAGLSFVVVSRVRALSDLLFRPFNFDRL</sequence>
<dbReference type="AlphaFoldDB" id="A0A9N9JXU8"/>
<protein>
    <submittedName>
        <fullName evidence="1">15480_t:CDS:1</fullName>
    </submittedName>
</protein>
<gene>
    <name evidence="1" type="ORF">RFULGI_LOCUS17732</name>
</gene>
<feature type="non-terminal residue" evidence="1">
    <location>
        <position position="44"/>
    </location>
</feature>
<accession>A0A9N9JXU8</accession>
<reference evidence="1" key="1">
    <citation type="submission" date="2021-06" db="EMBL/GenBank/DDBJ databases">
        <authorList>
            <person name="Kallberg Y."/>
            <person name="Tangrot J."/>
            <person name="Rosling A."/>
        </authorList>
    </citation>
    <scope>NUCLEOTIDE SEQUENCE</scope>
    <source>
        <strain evidence="1">IN212</strain>
    </source>
</reference>
<name>A0A9N9JXU8_9GLOM</name>
<evidence type="ECO:0000313" key="2">
    <source>
        <dbReference type="Proteomes" id="UP000789396"/>
    </source>
</evidence>
<feature type="non-terminal residue" evidence="1">
    <location>
        <position position="1"/>
    </location>
</feature>
<proteinExistence type="predicted"/>
<evidence type="ECO:0000313" key="1">
    <source>
        <dbReference type="EMBL" id="CAG8801089.1"/>
    </source>
</evidence>
<comment type="caution">
    <text evidence="1">The sequence shown here is derived from an EMBL/GenBank/DDBJ whole genome shotgun (WGS) entry which is preliminary data.</text>
</comment>
<dbReference type="Proteomes" id="UP000789396">
    <property type="component" value="Unassembled WGS sequence"/>
</dbReference>
<dbReference type="EMBL" id="CAJVPZ010071944">
    <property type="protein sequence ID" value="CAG8801089.1"/>
    <property type="molecule type" value="Genomic_DNA"/>
</dbReference>
<dbReference type="OrthoDB" id="3691720at2759"/>
<organism evidence="1 2">
    <name type="scientific">Racocetra fulgida</name>
    <dbReference type="NCBI Taxonomy" id="60492"/>
    <lineage>
        <taxon>Eukaryota</taxon>
        <taxon>Fungi</taxon>
        <taxon>Fungi incertae sedis</taxon>
        <taxon>Mucoromycota</taxon>
        <taxon>Glomeromycotina</taxon>
        <taxon>Glomeromycetes</taxon>
        <taxon>Diversisporales</taxon>
        <taxon>Gigasporaceae</taxon>
        <taxon>Racocetra</taxon>
    </lineage>
</organism>
<keyword evidence="2" id="KW-1185">Reference proteome</keyword>